<dbReference type="EMBL" id="GL732743">
    <property type="protein sequence ID" value="EFX65469.1"/>
    <property type="molecule type" value="Genomic_DNA"/>
</dbReference>
<evidence type="ECO:0000313" key="3">
    <source>
        <dbReference type="EMBL" id="EFX65469.1"/>
    </source>
</evidence>
<organism evidence="3 4">
    <name type="scientific">Daphnia pulex</name>
    <name type="common">Water flea</name>
    <dbReference type="NCBI Taxonomy" id="6669"/>
    <lineage>
        <taxon>Eukaryota</taxon>
        <taxon>Metazoa</taxon>
        <taxon>Ecdysozoa</taxon>
        <taxon>Arthropoda</taxon>
        <taxon>Crustacea</taxon>
        <taxon>Branchiopoda</taxon>
        <taxon>Diplostraca</taxon>
        <taxon>Cladocera</taxon>
        <taxon>Anomopoda</taxon>
        <taxon>Daphniidae</taxon>
        <taxon>Daphnia</taxon>
    </lineage>
</organism>
<dbReference type="HOGENOM" id="CLU_442965_0_0_1"/>
<feature type="transmembrane region" description="Helical" evidence="2">
    <location>
        <begin position="35"/>
        <end position="60"/>
    </location>
</feature>
<name>E9HRZ6_DAPPU</name>
<sequence>MGFDDVRGVMTRWAGMKCDLGAGVRWLKVAMLNGFFFQTFLACYALLFIVFFLKSFYFVVDTGLSCSEEAFFGMKDTRCDDFQYRYATMTKCRCNIRPTALRALHNMTENSFPNLLSLSSANLPKQLVSGKTARTVRTAIADSTADLSGTSVPTRIVRCVASAGIAVAASNEKFASESTSNVAVVLPNLDMTAGTDQGPCLLDFTNVLMPVCYCDHWILLVIHTSPHEPSVTRCFRLCYIGMEPQRPIIASVKDYVQRAMRKASGAEGHCQDANVGVFYANVPRQRPGSLDCYAFFIYCAFKILIVRNKWKGNINRCRQWSYDEGPVEGDGKATLSYCQDGCIEMPKTSSMKSLQEQERSRVLEENVPYADSEAETVPETDCREEHEPSTSTFAQTATNVAAWHCRAKNVSYADSEAETVFETDGSEEHVPSTSAVAQTASKGAACTKTEMTLTVAFPMITTQYATLPTAATKAVDLITSTIRAVSSCEYHQYRNYSDRGRGNWLGQKLASLCNFKFAFEDNCGSRLDARTRFEKYVFFDGGARGCRWQSASCRCKPTKSQADSQHEPLRCCGYAVATTHLEKIAKRPDSMIGSHHTTTTETPNHRTRRGHTLQKEW</sequence>
<dbReference type="PhylomeDB" id="E9HRZ6"/>
<keyword evidence="4" id="KW-1185">Reference proteome</keyword>
<evidence type="ECO:0000256" key="1">
    <source>
        <dbReference type="SAM" id="MobiDB-lite"/>
    </source>
</evidence>
<dbReference type="AlphaFoldDB" id="E9HRZ6"/>
<proteinExistence type="predicted"/>
<reference evidence="3 4" key="1">
    <citation type="journal article" date="2011" name="Science">
        <title>The ecoresponsive genome of Daphnia pulex.</title>
        <authorList>
            <person name="Colbourne J.K."/>
            <person name="Pfrender M.E."/>
            <person name="Gilbert D."/>
            <person name="Thomas W.K."/>
            <person name="Tucker A."/>
            <person name="Oakley T.H."/>
            <person name="Tokishita S."/>
            <person name="Aerts A."/>
            <person name="Arnold G.J."/>
            <person name="Basu M.K."/>
            <person name="Bauer D.J."/>
            <person name="Caceres C.E."/>
            <person name="Carmel L."/>
            <person name="Casola C."/>
            <person name="Choi J.H."/>
            <person name="Detter J.C."/>
            <person name="Dong Q."/>
            <person name="Dusheyko S."/>
            <person name="Eads B.D."/>
            <person name="Frohlich T."/>
            <person name="Geiler-Samerotte K.A."/>
            <person name="Gerlach D."/>
            <person name="Hatcher P."/>
            <person name="Jogdeo S."/>
            <person name="Krijgsveld J."/>
            <person name="Kriventseva E.V."/>
            <person name="Kultz D."/>
            <person name="Laforsch C."/>
            <person name="Lindquist E."/>
            <person name="Lopez J."/>
            <person name="Manak J.R."/>
            <person name="Muller J."/>
            <person name="Pangilinan J."/>
            <person name="Patwardhan R.P."/>
            <person name="Pitluck S."/>
            <person name="Pritham E.J."/>
            <person name="Rechtsteiner A."/>
            <person name="Rho M."/>
            <person name="Rogozin I.B."/>
            <person name="Sakarya O."/>
            <person name="Salamov A."/>
            <person name="Schaack S."/>
            <person name="Shapiro H."/>
            <person name="Shiga Y."/>
            <person name="Skalitzky C."/>
            <person name="Smith Z."/>
            <person name="Souvorov A."/>
            <person name="Sung W."/>
            <person name="Tang Z."/>
            <person name="Tsuchiya D."/>
            <person name="Tu H."/>
            <person name="Vos H."/>
            <person name="Wang M."/>
            <person name="Wolf Y.I."/>
            <person name="Yamagata H."/>
            <person name="Yamada T."/>
            <person name="Ye Y."/>
            <person name="Shaw J.R."/>
            <person name="Andrews J."/>
            <person name="Crease T.J."/>
            <person name="Tang H."/>
            <person name="Lucas S.M."/>
            <person name="Robertson H.M."/>
            <person name="Bork P."/>
            <person name="Koonin E.V."/>
            <person name="Zdobnov E.M."/>
            <person name="Grigoriev I.V."/>
            <person name="Lynch M."/>
            <person name="Boore J.L."/>
        </authorList>
    </citation>
    <scope>NUCLEOTIDE SEQUENCE [LARGE SCALE GENOMIC DNA]</scope>
</reference>
<evidence type="ECO:0000313" key="4">
    <source>
        <dbReference type="Proteomes" id="UP000000305"/>
    </source>
</evidence>
<dbReference type="PANTHER" id="PTHR33099:SF7">
    <property type="entry name" value="MYND-TYPE DOMAIN-CONTAINING PROTEIN"/>
    <property type="match status" value="1"/>
</dbReference>
<gene>
    <name evidence="3" type="ORF">DAPPUDRAFT_117236</name>
</gene>
<feature type="compositionally biased region" description="Basic residues" evidence="1">
    <location>
        <begin position="605"/>
        <end position="617"/>
    </location>
</feature>
<protein>
    <submittedName>
        <fullName evidence="3">Uncharacterized protein</fullName>
    </submittedName>
</protein>
<accession>E9HRZ6</accession>
<dbReference type="PANTHER" id="PTHR33099">
    <property type="entry name" value="FE2OG DIOXYGENASE DOMAIN-CONTAINING PROTEIN"/>
    <property type="match status" value="1"/>
</dbReference>
<keyword evidence="2" id="KW-0472">Membrane</keyword>
<feature type="region of interest" description="Disordered" evidence="1">
    <location>
        <begin position="591"/>
        <end position="617"/>
    </location>
</feature>
<dbReference type="InParanoid" id="E9HRZ6"/>
<evidence type="ECO:0000256" key="2">
    <source>
        <dbReference type="SAM" id="Phobius"/>
    </source>
</evidence>
<dbReference type="Proteomes" id="UP000000305">
    <property type="component" value="Unassembled WGS sequence"/>
</dbReference>
<dbReference type="OrthoDB" id="10590426at2759"/>
<keyword evidence="2" id="KW-1133">Transmembrane helix</keyword>
<dbReference type="Gene3D" id="3.30.310.130">
    <property type="entry name" value="Ubiquitin-related"/>
    <property type="match status" value="1"/>
</dbReference>
<keyword evidence="2" id="KW-0812">Transmembrane</keyword>
<dbReference type="Gene3D" id="1.10.418.20">
    <property type="match status" value="1"/>
</dbReference>
<dbReference type="KEGG" id="dpx:DAPPUDRAFT_117236"/>